<dbReference type="Proteomes" id="UP000682308">
    <property type="component" value="Unassembled WGS sequence"/>
</dbReference>
<dbReference type="EMBL" id="JAGTPG010000001">
    <property type="protein sequence ID" value="MBR8638687.1"/>
    <property type="molecule type" value="Genomic_DNA"/>
</dbReference>
<sequence length="106" mass="12005">MPELKVEIDGGLHALSNCTWITWAPCGCPCGALTAAFGDEAFATEEQAWREHYPLKRERDKYQRQGYRMELMSWDRYRAEVDLAAKCPHIKAEATQQTLDAAKVAS</sequence>
<evidence type="ECO:0000313" key="2">
    <source>
        <dbReference type="Proteomes" id="UP000682308"/>
    </source>
</evidence>
<dbReference type="AlphaFoldDB" id="A0A941J0J4"/>
<protein>
    <submittedName>
        <fullName evidence="1">Uncharacterized protein</fullName>
    </submittedName>
</protein>
<proteinExistence type="predicted"/>
<gene>
    <name evidence="1" type="ORF">KEF29_03580</name>
</gene>
<keyword evidence="2" id="KW-1185">Reference proteome</keyword>
<reference evidence="1 2" key="1">
    <citation type="submission" date="2021-04" db="EMBL/GenBank/DDBJ databases">
        <title>Characterization of the biosynthetic gene cluster of new lipopeptides with antitumor activity in the genome of the marine Streptomyces PHM034.</title>
        <authorList>
            <person name="Ceniceros A."/>
            <person name="Canedo L."/>
            <person name="Mendez C."/>
            <person name="Olano C."/>
            <person name="Schleissner C."/>
            <person name="Cuevas C."/>
            <person name="De La Calle F."/>
            <person name="Salas J.A."/>
        </authorList>
    </citation>
    <scope>NUCLEOTIDE SEQUENCE [LARGE SCALE GENOMIC DNA]</scope>
    <source>
        <strain evidence="1 2">PHM034</strain>
    </source>
</reference>
<evidence type="ECO:0000313" key="1">
    <source>
        <dbReference type="EMBL" id="MBR8638687.1"/>
    </source>
</evidence>
<organism evidence="1 2">
    <name type="scientific">Streptomyces tuirus</name>
    <dbReference type="NCBI Taxonomy" id="68278"/>
    <lineage>
        <taxon>Bacteria</taxon>
        <taxon>Bacillati</taxon>
        <taxon>Actinomycetota</taxon>
        <taxon>Actinomycetes</taxon>
        <taxon>Kitasatosporales</taxon>
        <taxon>Streptomycetaceae</taxon>
        <taxon>Streptomyces</taxon>
    </lineage>
</organism>
<accession>A0A941J0J4</accession>
<name>A0A941J0J4_9ACTN</name>
<comment type="caution">
    <text evidence="1">The sequence shown here is derived from an EMBL/GenBank/DDBJ whole genome shotgun (WGS) entry which is preliminary data.</text>
</comment>